<dbReference type="OrthoDB" id="9812095at2"/>
<accession>A0A1I3C439</accession>
<dbReference type="GO" id="GO:0070292">
    <property type="term" value="P:N-acylphosphatidylethanolamine metabolic process"/>
    <property type="evidence" value="ECO:0007669"/>
    <property type="project" value="TreeGrafter"/>
</dbReference>
<name>A0A1I3C439_SELRU</name>
<evidence type="ECO:0000256" key="1">
    <source>
        <dbReference type="ARBA" id="ARBA00022679"/>
    </source>
</evidence>
<keyword evidence="3" id="KW-0443">Lipid metabolism</keyword>
<dbReference type="InterPro" id="IPR007053">
    <property type="entry name" value="LRAT_dom"/>
</dbReference>
<dbReference type="InterPro" id="IPR051496">
    <property type="entry name" value="H-rev107_PLA/AT"/>
</dbReference>
<dbReference type="PANTHER" id="PTHR13943">
    <property type="entry name" value="HRAS-LIKE SUPPRESSOR - RELATED"/>
    <property type="match status" value="1"/>
</dbReference>
<evidence type="ECO:0000313" key="6">
    <source>
        <dbReference type="Proteomes" id="UP000183639"/>
    </source>
</evidence>
<gene>
    <name evidence="5" type="ORF">SAMN04487861_102135</name>
</gene>
<dbReference type="Proteomes" id="UP000183639">
    <property type="component" value="Unassembled WGS sequence"/>
</dbReference>
<dbReference type="PROSITE" id="PS51934">
    <property type="entry name" value="LRAT"/>
    <property type="match status" value="1"/>
</dbReference>
<dbReference type="Pfam" id="PF04970">
    <property type="entry name" value="LRAT"/>
    <property type="match status" value="1"/>
</dbReference>
<dbReference type="EMBL" id="FOQK01000002">
    <property type="protein sequence ID" value="SFH69163.1"/>
    <property type="molecule type" value="Genomic_DNA"/>
</dbReference>
<evidence type="ECO:0000256" key="3">
    <source>
        <dbReference type="ARBA" id="ARBA00023098"/>
    </source>
</evidence>
<dbReference type="RefSeq" id="WP_075441869.1">
    <property type="nucleotide sequence ID" value="NZ_FOQK01000002.1"/>
</dbReference>
<sequence length="151" mass="16839">MAIIHSGDIVYVKRTGYRHFGIYTGDAQVIHYHKERNPLLSDGIIAETTLAEFKGSSDTIYVLNATTPAGTALFDWLVHRLAGGDVELFSPQETVTRARSKLGEHGYSLLLNNCEHFALWCKTGIAQSAQTDYLLECLQMLMPPLPQNKED</sequence>
<dbReference type="GO" id="GO:0004623">
    <property type="term" value="F:phospholipase A2 activity"/>
    <property type="evidence" value="ECO:0007669"/>
    <property type="project" value="TreeGrafter"/>
</dbReference>
<evidence type="ECO:0000256" key="2">
    <source>
        <dbReference type="ARBA" id="ARBA00022801"/>
    </source>
</evidence>
<dbReference type="GO" id="GO:0016410">
    <property type="term" value="F:N-acyltransferase activity"/>
    <property type="evidence" value="ECO:0007669"/>
    <property type="project" value="TreeGrafter"/>
</dbReference>
<keyword evidence="2" id="KW-0378">Hydrolase</keyword>
<keyword evidence="1 5" id="KW-0808">Transferase</keyword>
<feature type="domain" description="LRAT" evidence="4">
    <location>
        <begin position="9"/>
        <end position="130"/>
    </location>
</feature>
<keyword evidence="5" id="KW-0012">Acyltransferase</keyword>
<reference evidence="5 6" key="1">
    <citation type="submission" date="2016-10" db="EMBL/GenBank/DDBJ databases">
        <authorList>
            <person name="de Groot N.N."/>
        </authorList>
    </citation>
    <scope>NUCLEOTIDE SEQUENCE [LARGE SCALE GENOMIC DNA]</scope>
    <source>
        <strain evidence="5 6">Z108</strain>
    </source>
</reference>
<dbReference type="Gene3D" id="3.90.1720.10">
    <property type="entry name" value="endopeptidase domain like (from Nostoc punctiforme)"/>
    <property type="match status" value="1"/>
</dbReference>
<dbReference type="GO" id="GO:0005737">
    <property type="term" value="C:cytoplasm"/>
    <property type="evidence" value="ECO:0007669"/>
    <property type="project" value="TreeGrafter"/>
</dbReference>
<proteinExistence type="predicted"/>
<organism evidence="5 6">
    <name type="scientific">Selenomonas ruminantium</name>
    <dbReference type="NCBI Taxonomy" id="971"/>
    <lineage>
        <taxon>Bacteria</taxon>
        <taxon>Bacillati</taxon>
        <taxon>Bacillota</taxon>
        <taxon>Negativicutes</taxon>
        <taxon>Selenomonadales</taxon>
        <taxon>Selenomonadaceae</taxon>
        <taxon>Selenomonas</taxon>
    </lineage>
</organism>
<evidence type="ECO:0000259" key="4">
    <source>
        <dbReference type="PROSITE" id="PS51934"/>
    </source>
</evidence>
<dbReference type="GO" id="GO:0008970">
    <property type="term" value="F:phospholipase A1 activity"/>
    <property type="evidence" value="ECO:0007669"/>
    <property type="project" value="TreeGrafter"/>
</dbReference>
<dbReference type="PANTHER" id="PTHR13943:SF77">
    <property type="entry name" value="LRAT DOMAIN-CONTAINING PROTEIN"/>
    <property type="match status" value="1"/>
</dbReference>
<evidence type="ECO:0000313" key="5">
    <source>
        <dbReference type="EMBL" id="SFH69163.1"/>
    </source>
</evidence>
<protein>
    <submittedName>
        <fullName evidence="5">Lecithin retinol acyltransferase</fullName>
    </submittedName>
</protein>
<dbReference type="AlphaFoldDB" id="A0A1I3C439"/>